<dbReference type="Proteomes" id="UP000734854">
    <property type="component" value="Unassembled WGS sequence"/>
</dbReference>
<dbReference type="EMBL" id="JACMSC010000008">
    <property type="protein sequence ID" value="KAG6512940.1"/>
    <property type="molecule type" value="Genomic_DNA"/>
</dbReference>
<gene>
    <name evidence="1" type="ORF">ZIOFF_031079</name>
</gene>
<proteinExistence type="predicted"/>
<sequence>MVVQVFRNLGLSSFYNVRFLRSGYVFMHLTSSEDMTCVWTRGVWFIGVPLRAFKWSPHFSSSVESFVVLVWVQLPDLPIQMLNKASLFSATSIIKKPIKIDEATADCSRLFVARVCVEIDLLKTKVKDFWIGIGEEKWLQKWYLRSFLNIVWIVCIWGIRLKIVMLMGRNQSLWLATKAVDGTSVSSDDSEQDIYKQKASESICSGHVEEMARGIGELNGKQVVFQASNSVDWQQILQPSVLKETHGKNVNVARREEAGYFSYSVVEASTSSRTGSKLPRGDMRVANQKLADSNAAPQIGVVEVSENQNVSRMVGVTNMSVVDPVKYRVLAKRSCRGVDMYKYVVDEDDPDYVDTGQLQRSSSLTLGQVRLLMKLFIKMFLLAMSLWVQANILLEAKQSMERKVLWERLLEVKPSLDEFWLVGGDFNVISRPNEHSARILSKPRVVWKRLDRIPLSPSWSAKDFGVQRLLSGEEDNMFSADLEHIPSVIISKENLALLAPPTMEEVKHVVWEVCEDSATRSDSFSVAFNVACWEIIKLDVYNAVLDFFQGGSFPKGMAATTIVFIPIKDNMQQWQNFSPISLCNVTNKIISKLLANRLSSFLDKIISPLQSEFIASRLISDNILLAQ</sequence>
<dbReference type="InterPro" id="IPR040256">
    <property type="entry name" value="At4g02000-like"/>
</dbReference>
<reference evidence="1 2" key="1">
    <citation type="submission" date="2020-08" db="EMBL/GenBank/DDBJ databases">
        <title>Plant Genome Project.</title>
        <authorList>
            <person name="Zhang R.-G."/>
        </authorList>
    </citation>
    <scope>NUCLEOTIDE SEQUENCE [LARGE SCALE GENOMIC DNA]</scope>
    <source>
        <tissue evidence="1">Rhizome</tissue>
    </source>
</reference>
<dbReference type="PANTHER" id="PTHR31286">
    <property type="entry name" value="GLYCINE-RICH CELL WALL STRUCTURAL PROTEIN 1.8-LIKE"/>
    <property type="match status" value="1"/>
</dbReference>
<keyword evidence="2" id="KW-1185">Reference proteome</keyword>
<organism evidence="1 2">
    <name type="scientific">Zingiber officinale</name>
    <name type="common">Ginger</name>
    <name type="synonym">Amomum zingiber</name>
    <dbReference type="NCBI Taxonomy" id="94328"/>
    <lineage>
        <taxon>Eukaryota</taxon>
        <taxon>Viridiplantae</taxon>
        <taxon>Streptophyta</taxon>
        <taxon>Embryophyta</taxon>
        <taxon>Tracheophyta</taxon>
        <taxon>Spermatophyta</taxon>
        <taxon>Magnoliopsida</taxon>
        <taxon>Liliopsida</taxon>
        <taxon>Zingiberales</taxon>
        <taxon>Zingiberaceae</taxon>
        <taxon>Zingiber</taxon>
    </lineage>
</organism>
<evidence type="ECO:0000313" key="2">
    <source>
        <dbReference type="Proteomes" id="UP000734854"/>
    </source>
</evidence>
<protein>
    <recommendedName>
        <fullName evidence="3">Reverse transcriptase domain-containing protein</fullName>
    </recommendedName>
</protein>
<evidence type="ECO:0000313" key="1">
    <source>
        <dbReference type="EMBL" id="KAG6512940.1"/>
    </source>
</evidence>
<dbReference type="PANTHER" id="PTHR31286:SF180">
    <property type="entry name" value="OS10G0362600 PROTEIN"/>
    <property type="match status" value="1"/>
</dbReference>
<evidence type="ECO:0008006" key="3">
    <source>
        <dbReference type="Google" id="ProtNLM"/>
    </source>
</evidence>
<name>A0A8J5HA85_ZINOF</name>
<dbReference type="AlphaFoldDB" id="A0A8J5HA85"/>
<comment type="caution">
    <text evidence="1">The sequence shown here is derived from an EMBL/GenBank/DDBJ whole genome shotgun (WGS) entry which is preliminary data.</text>
</comment>
<accession>A0A8J5HA85</accession>